<protein>
    <submittedName>
        <fullName evidence="1">Uncharacterized protein</fullName>
    </submittedName>
</protein>
<proteinExistence type="predicted"/>
<dbReference type="Proteomes" id="UP000255515">
    <property type="component" value="Unassembled WGS sequence"/>
</dbReference>
<evidence type="ECO:0000313" key="2">
    <source>
        <dbReference type="Proteomes" id="UP000255515"/>
    </source>
</evidence>
<sequence>MEKNLIKIGSGFSFEEKLGVWFAEVTQYFEQEGMQEAIFDLPELLKGQGIDDGYLKQIEDVFRQFLKLSFILKNNEEKVDKLIDYWM</sequence>
<organism evidence="1 2">
    <name type="scientific">Bergeyella zoohelcum</name>
    <dbReference type="NCBI Taxonomy" id="1015"/>
    <lineage>
        <taxon>Bacteria</taxon>
        <taxon>Pseudomonadati</taxon>
        <taxon>Bacteroidota</taxon>
        <taxon>Flavobacteriia</taxon>
        <taxon>Flavobacteriales</taxon>
        <taxon>Weeksellaceae</taxon>
        <taxon>Bergeyella</taxon>
    </lineage>
</organism>
<dbReference type="AlphaFoldDB" id="A0A376BYC3"/>
<accession>A0A376BYC3</accession>
<name>A0A376BYC3_9FLAO</name>
<gene>
    <name evidence="1" type="ORF">NCTC11661_00142</name>
</gene>
<reference evidence="1 2" key="1">
    <citation type="submission" date="2018-06" db="EMBL/GenBank/DDBJ databases">
        <authorList>
            <consortium name="Pathogen Informatics"/>
            <person name="Doyle S."/>
        </authorList>
    </citation>
    <scope>NUCLEOTIDE SEQUENCE [LARGE SCALE GENOMIC DNA]</scope>
    <source>
        <strain evidence="1 2">NCTC11661</strain>
    </source>
</reference>
<evidence type="ECO:0000313" key="1">
    <source>
        <dbReference type="EMBL" id="SSZ46499.1"/>
    </source>
</evidence>
<dbReference type="EMBL" id="UFTJ01000001">
    <property type="protein sequence ID" value="SSZ46499.1"/>
    <property type="molecule type" value="Genomic_DNA"/>
</dbReference>
<dbReference type="RefSeq" id="WP_002687391.1">
    <property type="nucleotide sequence ID" value="NZ_JBHWND010000093.1"/>
</dbReference>